<dbReference type="SUPFAM" id="SSF53335">
    <property type="entry name" value="S-adenosyl-L-methionine-dependent methyltransferases"/>
    <property type="match status" value="1"/>
</dbReference>
<dbReference type="AlphaFoldDB" id="A0A241XSH4"/>
<name>A0A241XSH4_PSEAI</name>
<proteinExistence type="predicted"/>
<gene>
    <name evidence="1" type="ORF">CAZ10_11130</name>
</gene>
<organism evidence="1 2">
    <name type="scientific">Pseudomonas aeruginosa</name>
    <dbReference type="NCBI Taxonomy" id="287"/>
    <lineage>
        <taxon>Bacteria</taxon>
        <taxon>Pseudomonadati</taxon>
        <taxon>Pseudomonadota</taxon>
        <taxon>Gammaproteobacteria</taxon>
        <taxon>Pseudomonadales</taxon>
        <taxon>Pseudomonadaceae</taxon>
        <taxon>Pseudomonas</taxon>
    </lineage>
</organism>
<protein>
    <submittedName>
        <fullName evidence="1">DNA adenine modification methylase</fullName>
    </submittedName>
</protein>
<dbReference type="GO" id="GO:0008168">
    <property type="term" value="F:methyltransferase activity"/>
    <property type="evidence" value="ECO:0007669"/>
    <property type="project" value="UniProtKB-KW"/>
</dbReference>
<dbReference type="InterPro" id="IPR029063">
    <property type="entry name" value="SAM-dependent_MTases_sf"/>
</dbReference>
<reference evidence="1 2" key="1">
    <citation type="submission" date="2017-05" db="EMBL/GenBank/DDBJ databases">
        <authorList>
            <person name="Song R."/>
            <person name="Chenine A.L."/>
            <person name="Ruprecht R.M."/>
        </authorList>
    </citation>
    <scope>NUCLEOTIDE SEQUENCE [LARGE SCALE GENOMIC DNA]</scope>
    <source>
        <strain evidence="1 2">S567_C10_BS</strain>
    </source>
</reference>
<dbReference type="Proteomes" id="UP000194857">
    <property type="component" value="Unassembled WGS sequence"/>
</dbReference>
<keyword evidence="1" id="KW-0808">Transferase</keyword>
<dbReference type="RefSeq" id="WP_065327352.1">
    <property type="nucleotide sequence ID" value="NZ_NFFZ01000004.1"/>
</dbReference>
<evidence type="ECO:0000313" key="1">
    <source>
        <dbReference type="EMBL" id="OTI63370.1"/>
    </source>
</evidence>
<sequence>MKFQSSVISFPDRGSWGNAKYRGNCSGHVVKGFFETYHRRSNGLACDPSIGGGTSVDVAAEMGLRFKGTDLHQGFNLLLDNFSTFLNEEAHTCFWHPAYADMITYSGNMWGEANKWDMSRMNLAEFTEALELAIMNIHAAMEKGGHYGVLMGNLRRDGEYYNLSSLVERVTPGKLVDEVIKIQHNCVSDSRQYRGNLVRISHEKLLVFKKDKHELFFLAAVEQRAAAMKGITWRAAVRKILLGGKTLHLSEIYKEIEPFARTRDNSNWEAKVRQVCQAEKYFERVSPGVYRLAA</sequence>
<evidence type="ECO:0000313" key="2">
    <source>
        <dbReference type="Proteomes" id="UP000194857"/>
    </source>
</evidence>
<comment type="caution">
    <text evidence="1">The sequence shown here is derived from an EMBL/GenBank/DDBJ whole genome shotgun (WGS) entry which is preliminary data.</text>
</comment>
<accession>A0A241XSH4</accession>
<keyword evidence="1" id="KW-0489">Methyltransferase</keyword>
<dbReference type="GO" id="GO:0032259">
    <property type="term" value="P:methylation"/>
    <property type="evidence" value="ECO:0007669"/>
    <property type="project" value="UniProtKB-KW"/>
</dbReference>
<dbReference type="EMBL" id="NFFZ01000004">
    <property type="protein sequence ID" value="OTI63370.1"/>
    <property type="molecule type" value="Genomic_DNA"/>
</dbReference>